<evidence type="ECO:0000256" key="1">
    <source>
        <dbReference type="ARBA" id="ARBA00001936"/>
    </source>
</evidence>
<dbReference type="EMBL" id="BAAFSV010000002">
    <property type="protein sequence ID" value="GAB1313303.1"/>
    <property type="molecule type" value="Genomic_DNA"/>
</dbReference>
<dbReference type="Proteomes" id="UP001628179">
    <property type="component" value="Unassembled WGS sequence"/>
</dbReference>
<sequence length="341" mass="38110">MMMLSLQSIQQGWQRGEPAPQAYFTFINDAWHPIGTQALANPPATGVPLSFSVLSWNIDFMRPLADARMKAALQHLDSLVTGRTGESVIMLNEMVDSDLELIGSTDWVRRHYNMTDLSAENWELQGYGTCMLVPKSMPIKRVFRVHYERTSMQRDALFVDVVLPQDKTLRLCATHLESLKAYPPKRPSQLSTAARYLRQAHAGVLAGDLNAIEPFDQTLHAENGLKDAYLETGGQEGAESGMTWGQMAGHSQRERFGLSRMDKILFCGGLAVSGFGTFGMDVEVESEADREELIRSRHLEKGWVTDHLGVKGDFRIELPAMAAEESTTREGREQELAHKLS</sequence>
<evidence type="ECO:0000256" key="6">
    <source>
        <dbReference type="ARBA" id="ARBA00022763"/>
    </source>
</evidence>
<comment type="subcellular location">
    <subcellularLocation>
        <location evidence="3">Nucleus</location>
        <location evidence="3">PML body</location>
    </subcellularLocation>
</comment>
<evidence type="ECO:0000256" key="10">
    <source>
        <dbReference type="ARBA" id="ARBA00023242"/>
    </source>
</evidence>
<comment type="cofactor">
    <cofactor evidence="1">
        <name>Mn(2+)</name>
        <dbReference type="ChEBI" id="CHEBI:29035"/>
    </cofactor>
</comment>
<evidence type="ECO:0000256" key="5">
    <source>
        <dbReference type="ARBA" id="ARBA00022723"/>
    </source>
</evidence>
<organism evidence="12 13">
    <name type="scientific">Madurella fahalii</name>
    <dbReference type="NCBI Taxonomy" id="1157608"/>
    <lineage>
        <taxon>Eukaryota</taxon>
        <taxon>Fungi</taxon>
        <taxon>Dikarya</taxon>
        <taxon>Ascomycota</taxon>
        <taxon>Pezizomycotina</taxon>
        <taxon>Sordariomycetes</taxon>
        <taxon>Sordariomycetidae</taxon>
        <taxon>Sordariales</taxon>
        <taxon>Sordariales incertae sedis</taxon>
        <taxon>Madurella</taxon>
    </lineage>
</organism>
<keyword evidence="6" id="KW-0227">DNA damage</keyword>
<evidence type="ECO:0000313" key="13">
    <source>
        <dbReference type="Proteomes" id="UP001628179"/>
    </source>
</evidence>
<name>A0ABQ0G6B9_9PEZI</name>
<dbReference type="Pfam" id="PF03372">
    <property type="entry name" value="Exo_endo_phos"/>
    <property type="match status" value="1"/>
</dbReference>
<feature type="domain" description="Endonuclease/exonuclease/phosphatase" evidence="11">
    <location>
        <begin position="54"/>
        <end position="307"/>
    </location>
</feature>
<proteinExistence type="predicted"/>
<dbReference type="InterPro" id="IPR051547">
    <property type="entry name" value="TDP2-like"/>
</dbReference>
<dbReference type="SUPFAM" id="SSF56219">
    <property type="entry name" value="DNase I-like"/>
    <property type="match status" value="1"/>
</dbReference>
<keyword evidence="7" id="KW-0378">Hydrolase</keyword>
<dbReference type="GeneID" id="98174257"/>
<keyword evidence="13" id="KW-1185">Reference proteome</keyword>
<dbReference type="PANTHER" id="PTHR15822:SF4">
    <property type="entry name" value="TYROSYL-DNA PHOSPHODIESTERASE 2"/>
    <property type="match status" value="1"/>
</dbReference>
<evidence type="ECO:0000256" key="8">
    <source>
        <dbReference type="ARBA" id="ARBA00022842"/>
    </source>
</evidence>
<dbReference type="RefSeq" id="XP_070915035.1">
    <property type="nucleotide sequence ID" value="XM_071058934.1"/>
</dbReference>
<reference evidence="12 13" key="1">
    <citation type="submission" date="2024-09" db="EMBL/GenBank/DDBJ databases">
        <title>Itraconazole resistance in Madurella fahalii resulting from another homologue of gene encoding cytochrome P450 14-alpha sterol demethylase (CYP51).</title>
        <authorList>
            <person name="Yoshioka I."/>
            <person name="Fahal A.H."/>
            <person name="Kaneko S."/>
            <person name="Yaguchi T."/>
        </authorList>
    </citation>
    <scope>NUCLEOTIDE SEQUENCE [LARGE SCALE GENOMIC DNA]</scope>
    <source>
        <strain evidence="12 13">IFM 68171</strain>
    </source>
</reference>
<evidence type="ECO:0000256" key="2">
    <source>
        <dbReference type="ARBA" id="ARBA00001946"/>
    </source>
</evidence>
<accession>A0ABQ0G6B9</accession>
<gene>
    <name evidence="12" type="ORF">MFIFM68171_03513</name>
</gene>
<protein>
    <recommendedName>
        <fullName evidence="11">Endonuclease/exonuclease/phosphatase domain-containing protein</fullName>
    </recommendedName>
</protein>
<evidence type="ECO:0000313" key="12">
    <source>
        <dbReference type="EMBL" id="GAB1313303.1"/>
    </source>
</evidence>
<evidence type="ECO:0000256" key="4">
    <source>
        <dbReference type="ARBA" id="ARBA00022722"/>
    </source>
</evidence>
<evidence type="ECO:0000256" key="7">
    <source>
        <dbReference type="ARBA" id="ARBA00022801"/>
    </source>
</evidence>
<dbReference type="PANTHER" id="PTHR15822">
    <property type="entry name" value="TRAF AND TNF RECEPTOR-ASSOCIATED PROTEIN"/>
    <property type="match status" value="1"/>
</dbReference>
<keyword evidence="9" id="KW-0234">DNA repair</keyword>
<keyword evidence="10" id="KW-0539">Nucleus</keyword>
<comment type="caution">
    <text evidence="12">The sequence shown here is derived from an EMBL/GenBank/DDBJ whole genome shotgun (WGS) entry which is preliminary data.</text>
</comment>
<dbReference type="Gene3D" id="3.60.10.10">
    <property type="entry name" value="Endonuclease/exonuclease/phosphatase"/>
    <property type="match status" value="1"/>
</dbReference>
<keyword evidence="8" id="KW-0460">Magnesium</keyword>
<keyword evidence="5" id="KW-0479">Metal-binding</keyword>
<dbReference type="CDD" id="cd09080">
    <property type="entry name" value="TDP2"/>
    <property type="match status" value="1"/>
</dbReference>
<evidence type="ECO:0000259" key="11">
    <source>
        <dbReference type="Pfam" id="PF03372"/>
    </source>
</evidence>
<keyword evidence="4" id="KW-0540">Nuclease</keyword>
<dbReference type="InterPro" id="IPR036691">
    <property type="entry name" value="Endo/exonu/phosph_ase_sf"/>
</dbReference>
<comment type="cofactor">
    <cofactor evidence="2">
        <name>Mg(2+)</name>
        <dbReference type="ChEBI" id="CHEBI:18420"/>
    </cofactor>
</comment>
<evidence type="ECO:0000256" key="3">
    <source>
        <dbReference type="ARBA" id="ARBA00004322"/>
    </source>
</evidence>
<dbReference type="InterPro" id="IPR005135">
    <property type="entry name" value="Endo/exonuclease/phosphatase"/>
</dbReference>
<evidence type="ECO:0000256" key="9">
    <source>
        <dbReference type="ARBA" id="ARBA00023204"/>
    </source>
</evidence>